<keyword evidence="1 2" id="KW-0238">DNA-binding</keyword>
<dbReference type="InterPro" id="IPR012340">
    <property type="entry name" value="NA-bd_OB-fold"/>
</dbReference>
<evidence type="ECO:0000313" key="5">
    <source>
        <dbReference type="Proteomes" id="UP001291926"/>
    </source>
</evidence>
<feature type="compositionally biased region" description="Low complexity" evidence="3">
    <location>
        <begin position="45"/>
        <end position="57"/>
    </location>
</feature>
<protein>
    <submittedName>
        <fullName evidence="4">Uncharacterized protein</fullName>
    </submittedName>
</protein>
<feature type="compositionally biased region" description="Basic and acidic residues" evidence="3">
    <location>
        <begin position="410"/>
        <end position="425"/>
    </location>
</feature>
<dbReference type="PANTHER" id="PTHR10302">
    <property type="entry name" value="SINGLE-STRANDED DNA-BINDING PROTEIN"/>
    <property type="match status" value="1"/>
</dbReference>
<sequence length="450" mass="50629">MNLLARTKPSAHLIFPSPSPLKRPFSLHLFTTAALQQCNFYSTKTTHNNQQTQQLPKPKTKRSSEPSLTFSQRVKKQTDSLTTTVWPKPREIPYQEKVANFVNLIGFVKIPVHFEAASDGTHMAATVISQENGGGRNSLMIPVVFEGNLAHVVACHVKENDCVFVSGQLSVDPLRLALSESLGKFHVIAENLNFVEGFKRNILNTKKDDLVHNVLEIRNPAKIGGTKIEEVIESVNDDEEFNKKWKDSLEHAKEKKAPIVSDKDSVELNANIEVAMPEPSLERANNEFKQVKGYEKSGENANKKKDASVISDLWRDVVKNPLQWWDYRGHKSNGLVKERFPDFKQKGTGESLWLSTAPAWVLPGLGKLEFDVKVLGGTRVQESEGTGERKSDSKGEDPWKSLVENPNKWWDNRVGKRNPKAPDFKHRETGVGLWVSDTPKWALSKLPPMK</sequence>
<dbReference type="PROSITE" id="PS50935">
    <property type="entry name" value="SSB"/>
    <property type="match status" value="1"/>
</dbReference>
<keyword evidence="5" id="KW-1185">Reference proteome</keyword>
<evidence type="ECO:0000256" key="3">
    <source>
        <dbReference type="SAM" id="MobiDB-lite"/>
    </source>
</evidence>
<proteinExistence type="predicted"/>
<dbReference type="PANTHER" id="PTHR10302:SF23">
    <property type="entry name" value="PROTEIN OSB4, CHLOROPLASTIC"/>
    <property type="match status" value="1"/>
</dbReference>
<feature type="region of interest" description="Disordered" evidence="3">
    <location>
        <begin position="45"/>
        <end position="73"/>
    </location>
</feature>
<dbReference type="InterPro" id="IPR000424">
    <property type="entry name" value="Primosome_PriB/ssb"/>
</dbReference>
<gene>
    <name evidence="4" type="ORF">RD792_011922</name>
</gene>
<evidence type="ECO:0000256" key="2">
    <source>
        <dbReference type="PROSITE-ProRule" id="PRU00252"/>
    </source>
</evidence>
<feature type="region of interest" description="Disordered" evidence="3">
    <location>
        <begin position="380"/>
        <end position="425"/>
    </location>
</feature>
<reference evidence="4 5" key="1">
    <citation type="journal article" date="2023" name="bioRxiv">
        <title>Genome report: Whole genome sequence and annotation of Penstemon davidsonii.</title>
        <authorList>
            <person name="Ostevik K.L."/>
            <person name="Alabady M."/>
            <person name="Zhang M."/>
            <person name="Rausher M.D."/>
        </authorList>
    </citation>
    <scope>NUCLEOTIDE SEQUENCE [LARGE SCALE GENOMIC DNA]</scope>
    <source>
        <strain evidence="4">DNT005</strain>
        <tissue evidence="4">Whole leaf</tissue>
    </source>
</reference>
<dbReference type="Proteomes" id="UP001291926">
    <property type="component" value="Unassembled WGS sequence"/>
</dbReference>
<evidence type="ECO:0000256" key="1">
    <source>
        <dbReference type="ARBA" id="ARBA00023125"/>
    </source>
</evidence>
<organism evidence="4 5">
    <name type="scientific">Penstemon davidsonii</name>
    <dbReference type="NCBI Taxonomy" id="160366"/>
    <lineage>
        <taxon>Eukaryota</taxon>
        <taxon>Viridiplantae</taxon>
        <taxon>Streptophyta</taxon>
        <taxon>Embryophyta</taxon>
        <taxon>Tracheophyta</taxon>
        <taxon>Spermatophyta</taxon>
        <taxon>Magnoliopsida</taxon>
        <taxon>eudicotyledons</taxon>
        <taxon>Gunneridae</taxon>
        <taxon>Pentapetalae</taxon>
        <taxon>asterids</taxon>
        <taxon>lamiids</taxon>
        <taxon>Lamiales</taxon>
        <taxon>Plantaginaceae</taxon>
        <taxon>Cheloneae</taxon>
        <taxon>Penstemon</taxon>
    </lineage>
</organism>
<feature type="compositionally biased region" description="Basic and acidic residues" evidence="3">
    <location>
        <begin position="386"/>
        <end position="399"/>
    </location>
</feature>
<dbReference type="EMBL" id="JAYDYQ010002685">
    <property type="protein sequence ID" value="KAK4481053.1"/>
    <property type="molecule type" value="Genomic_DNA"/>
</dbReference>
<dbReference type="InterPro" id="IPR011344">
    <property type="entry name" value="ssDNA-bd"/>
</dbReference>
<accession>A0ABR0CVF2</accession>
<name>A0ABR0CVF2_9LAMI</name>
<dbReference type="SUPFAM" id="SSF50249">
    <property type="entry name" value="Nucleic acid-binding proteins"/>
    <property type="match status" value="1"/>
</dbReference>
<evidence type="ECO:0000313" key="4">
    <source>
        <dbReference type="EMBL" id="KAK4481053.1"/>
    </source>
</evidence>
<comment type="caution">
    <text evidence="4">The sequence shown here is derived from an EMBL/GenBank/DDBJ whole genome shotgun (WGS) entry which is preliminary data.</text>
</comment>